<proteinExistence type="predicted"/>
<organism evidence="2 3">
    <name type="scientific">Trifolium subterraneum</name>
    <name type="common">Subterranean clover</name>
    <dbReference type="NCBI Taxonomy" id="3900"/>
    <lineage>
        <taxon>Eukaryota</taxon>
        <taxon>Viridiplantae</taxon>
        <taxon>Streptophyta</taxon>
        <taxon>Embryophyta</taxon>
        <taxon>Tracheophyta</taxon>
        <taxon>Spermatophyta</taxon>
        <taxon>Magnoliopsida</taxon>
        <taxon>eudicotyledons</taxon>
        <taxon>Gunneridae</taxon>
        <taxon>Pentapetalae</taxon>
        <taxon>rosids</taxon>
        <taxon>fabids</taxon>
        <taxon>Fabales</taxon>
        <taxon>Fabaceae</taxon>
        <taxon>Papilionoideae</taxon>
        <taxon>50 kb inversion clade</taxon>
        <taxon>NPAAA clade</taxon>
        <taxon>Hologalegina</taxon>
        <taxon>IRL clade</taxon>
        <taxon>Trifolieae</taxon>
        <taxon>Trifolium</taxon>
    </lineage>
</organism>
<gene>
    <name evidence="2" type="ORF">TSUD_391560</name>
</gene>
<keyword evidence="3" id="KW-1185">Reference proteome</keyword>
<accession>A0A2Z6P483</accession>
<dbReference type="EMBL" id="DF973659">
    <property type="protein sequence ID" value="GAU37167.1"/>
    <property type="molecule type" value="Genomic_DNA"/>
</dbReference>
<reference evidence="3" key="1">
    <citation type="journal article" date="2017" name="Front. Plant Sci.">
        <title>Climate Clever Clovers: New Paradigm to Reduce the Environmental Footprint of Ruminants by Breeding Low Methanogenic Forages Utilizing Haplotype Variation.</title>
        <authorList>
            <person name="Kaur P."/>
            <person name="Appels R."/>
            <person name="Bayer P.E."/>
            <person name="Keeble-Gagnere G."/>
            <person name="Wang J."/>
            <person name="Hirakawa H."/>
            <person name="Shirasawa K."/>
            <person name="Vercoe P."/>
            <person name="Stefanova K."/>
            <person name="Durmic Z."/>
            <person name="Nichols P."/>
            <person name="Revell C."/>
            <person name="Isobe S.N."/>
            <person name="Edwards D."/>
            <person name="Erskine W."/>
        </authorList>
    </citation>
    <scope>NUCLEOTIDE SEQUENCE [LARGE SCALE GENOMIC DNA]</scope>
    <source>
        <strain evidence="3">cv. Daliak</strain>
    </source>
</reference>
<evidence type="ECO:0000313" key="3">
    <source>
        <dbReference type="Proteomes" id="UP000242715"/>
    </source>
</evidence>
<name>A0A2Z6P483_TRISU</name>
<dbReference type="AlphaFoldDB" id="A0A2Z6P483"/>
<protein>
    <submittedName>
        <fullName evidence="2">Uncharacterized protein</fullName>
    </submittedName>
</protein>
<dbReference type="Proteomes" id="UP000242715">
    <property type="component" value="Unassembled WGS sequence"/>
</dbReference>
<feature type="region of interest" description="Disordered" evidence="1">
    <location>
        <begin position="1"/>
        <end position="24"/>
    </location>
</feature>
<evidence type="ECO:0000256" key="1">
    <source>
        <dbReference type="SAM" id="MobiDB-lite"/>
    </source>
</evidence>
<sequence>MESHHQSYLRPPQLRNSTEQLRPPRLRISHLRSSSLFIAATKPVPTIGGVKKPHRYCPGTTNMKFQSHVVPILYM</sequence>
<evidence type="ECO:0000313" key="2">
    <source>
        <dbReference type="EMBL" id="GAU37167.1"/>
    </source>
</evidence>